<dbReference type="PANTHER" id="PTHR37992:SF1">
    <property type="entry name" value="DUF1774-DOMAIN-CONTAINING PROTEIN"/>
    <property type="match status" value="1"/>
</dbReference>
<keyword evidence="2" id="KW-1133">Transmembrane helix</keyword>
<protein>
    <submittedName>
        <fullName evidence="3">Uncharacterized protein</fullName>
    </submittedName>
</protein>
<evidence type="ECO:0000256" key="2">
    <source>
        <dbReference type="SAM" id="Phobius"/>
    </source>
</evidence>
<feature type="region of interest" description="Disordered" evidence="1">
    <location>
        <begin position="356"/>
        <end position="382"/>
    </location>
</feature>
<feature type="transmembrane region" description="Helical" evidence="2">
    <location>
        <begin position="53"/>
        <end position="79"/>
    </location>
</feature>
<dbReference type="Proteomes" id="UP000818624">
    <property type="component" value="Chromosome 3"/>
</dbReference>
<organism evidence="3 4">
    <name type="scientific">Malassezia furfur</name>
    <name type="common">Pityriasis versicolor infection agent</name>
    <name type="synonym">Pityrosporum furfur</name>
    <dbReference type="NCBI Taxonomy" id="55194"/>
    <lineage>
        <taxon>Eukaryota</taxon>
        <taxon>Fungi</taxon>
        <taxon>Dikarya</taxon>
        <taxon>Basidiomycota</taxon>
        <taxon>Ustilaginomycotina</taxon>
        <taxon>Malasseziomycetes</taxon>
        <taxon>Malasseziales</taxon>
        <taxon>Malasseziaceae</taxon>
        <taxon>Malassezia</taxon>
    </lineage>
</organism>
<dbReference type="PANTHER" id="PTHR37992">
    <property type="entry name" value="EXPRESSED PROTEIN"/>
    <property type="match status" value="1"/>
</dbReference>
<evidence type="ECO:0000313" key="3">
    <source>
        <dbReference type="EMBL" id="WFD48667.1"/>
    </source>
</evidence>
<reference evidence="3 4" key="1">
    <citation type="journal article" date="2020" name="Elife">
        <title>Loss of centromere function drives karyotype evolution in closely related Malassezia species.</title>
        <authorList>
            <person name="Sankaranarayanan S.R."/>
            <person name="Ianiri G."/>
            <person name="Coelho M.A."/>
            <person name="Reza M.H."/>
            <person name="Thimmappa B.C."/>
            <person name="Ganguly P."/>
            <person name="Vadnala R.N."/>
            <person name="Sun S."/>
            <person name="Siddharthan R."/>
            <person name="Tellgren-Roth C."/>
            <person name="Dawson T.L."/>
            <person name="Heitman J."/>
            <person name="Sanyal K."/>
        </authorList>
    </citation>
    <scope>NUCLEOTIDE SEQUENCE [LARGE SCALE GENOMIC DNA]</scope>
    <source>
        <strain evidence="3">CBS14141</strain>
    </source>
</reference>
<keyword evidence="2" id="KW-0472">Membrane</keyword>
<feature type="transmembrane region" description="Helical" evidence="2">
    <location>
        <begin position="237"/>
        <end position="258"/>
    </location>
</feature>
<keyword evidence="4" id="KW-1185">Reference proteome</keyword>
<evidence type="ECO:0000313" key="4">
    <source>
        <dbReference type="Proteomes" id="UP000818624"/>
    </source>
</evidence>
<feature type="transmembrane region" description="Helical" evidence="2">
    <location>
        <begin position="164"/>
        <end position="182"/>
    </location>
</feature>
<name>A0ABY8ESW6_MALFU</name>
<feature type="transmembrane region" description="Helical" evidence="2">
    <location>
        <begin position="194"/>
        <end position="217"/>
    </location>
</feature>
<feature type="transmembrane region" description="Helical" evidence="2">
    <location>
        <begin position="99"/>
        <end position="119"/>
    </location>
</feature>
<feature type="region of interest" description="Disordered" evidence="1">
    <location>
        <begin position="1"/>
        <end position="43"/>
    </location>
</feature>
<feature type="compositionally biased region" description="Basic and acidic residues" evidence="1">
    <location>
        <begin position="1"/>
        <end position="11"/>
    </location>
</feature>
<accession>A0ABY8ESW6</accession>
<evidence type="ECO:0000256" key="1">
    <source>
        <dbReference type="SAM" id="MobiDB-lite"/>
    </source>
</evidence>
<keyword evidence="2" id="KW-0812">Transmembrane</keyword>
<sequence length="382" mass="43273">MAREEEERLLPREPMSQSPPPMSGRQQRERRQQQQQEEEAPSLPLNPRERRSLVFLQMNTPLSVLCCIVSAIVGVMIVPSISDVFTSHPTLITAAPNMFMMYIFVLFLFQVGFCMLAVISQNSHTQRCIVRTTGSRLAVENYLMALWFILFVLDTPLTTTLGCYVLAGVGVLSLVNFVVLRAKYRPRWVHPFELFLVHIPNKLMTVLVIHQLFWQQLFLDNDWVRDPWRGYDHLSRSLGYAIGVQVILGILLAVWVGVNSDVSMYLASMYLDASVLGLKSIPVVGPRSRPFSLSIVMFTSMFVRTVSLVVPGLIKNRFLVICHTHPGGREAHEVEAEVEVPPSRAQDELNAAYANRERRAPELEGVTVHNPDPSYGSIERRT</sequence>
<dbReference type="EMBL" id="CP046236">
    <property type="protein sequence ID" value="WFD48667.1"/>
    <property type="molecule type" value="Genomic_DNA"/>
</dbReference>
<proteinExistence type="predicted"/>
<dbReference type="InterPro" id="IPR013920">
    <property type="entry name" value="DUF1774_fun"/>
</dbReference>
<gene>
    <name evidence="3" type="ORF">GLX27_003337</name>
</gene>
<feature type="transmembrane region" description="Helical" evidence="2">
    <location>
        <begin position="139"/>
        <end position="158"/>
    </location>
</feature>